<comment type="caution">
    <text evidence="1">The sequence shown here is derived from an EMBL/GenBank/DDBJ whole genome shotgun (WGS) entry which is preliminary data.</text>
</comment>
<dbReference type="RefSeq" id="WP_345341530.1">
    <property type="nucleotide sequence ID" value="NZ_BAABLI010000028.1"/>
</dbReference>
<evidence type="ECO:0008006" key="3">
    <source>
        <dbReference type="Google" id="ProtNLM"/>
    </source>
</evidence>
<reference evidence="2" key="1">
    <citation type="journal article" date="2019" name="Int. J. Syst. Evol. Microbiol.">
        <title>The Global Catalogue of Microorganisms (GCM) 10K type strain sequencing project: providing services to taxonomists for standard genome sequencing and annotation.</title>
        <authorList>
            <consortium name="The Broad Institute Genomics Platform"/>
            <consortium name="The Broad Institute Genome Sequencing Center for Infectious Disease"/>
            <person name="Wu L."/>
            <person name="Ma J."/>
        </authorList>
    </citation>
    <scope>NUCLEOTIDE SEQUENCE [LARGE SCALE GENOMIC DNA]</scope>
    <source>
        <strain evidence="2">CGMCC 1.10992</strain>
    </source>
</reference>
<gene>
    <name evidence="1" type="ORF">ACFSJ3_05870</name>
</gene>
<name>A0ABW4XKK5_9GAMM</name>
<accession>A0ABW4XKK5</accession>
<evidence type="ECO:0000313" key="1">
    <source>
        <dbReference type="EMBL" id="MFD2095507.1"/>
    </source>
</evidence>
<sequence length="248" mass="27402">MILSYRDIFLVLFGAGFATFVNSVSSDSEEIAQAIPVTQPVAMEATVVQKPLEVEVKQAIEVVPPQAAETQISYLVAFDSDANLSNAERWFLVADYFSKQEGATAPNYDLSQPALAATYLNGLVINSELSIKDRLTVADAVKRLQNEPSQPGVAEYVHTQLHQIADPEQQVLALHLLHGATEEHMLDNVVMLLDSDRSEVRLAALEVLVAAPYSDELETRLHKLYQSDQSDEVSERAFVALTKYRESP</sequence>
<dbReference type="Gene3D" id="1.25.10.10">
    <property type="entry name" value="Leucine-rich Repeat Variant"/>
    <property type="match status" value="1"/>
</dbReference>
<proteinExistence type="predicted"/>
<evidence type="ECO:0000313" key="2">
    <source>
        <dbReference type="Proteomes" id="UP001597380"/>
    </source>
</evidence>
<dbReference type="EMBL" id="JBHUHT010000009">
    <property type="protein sequence ID" value="MFD2095507.1"/>
    <property type="molecule type" value="Genomic_DNA"/>
</dbReference>
<protein>
    <recommendedName>
        <fullName evidence="3">HEAT repeat domain-containing protein</fullName>
    </recommendedName>
</protein>
<dbReference type="InterPro" id="IPR016024">
    <property type="entry name" value="ARM-type_fold"/>
</dbReference>
<organism evidence="1 2">
    <name type="scientific">Corallincola platygyrae</name>
    <dbReference type="NCBI Taxonomy" id="1193278"/>
    <lineage>
        <taxon>Bacteria</taxon>
        <taxon>Pseudomonadati</taxon>
        <taxon>Pseudomonadota</taxon>
        <taxon>Gammaproteobacteria</taxon>
        <taxon>Alteromonadales</taxon>
        <taxon>Psychromonadaceae</taxon>
        <taxon>Corallincola</taxon>
    </lineage>
</organism>
<dbReference type="Proteomes" id="UP001597380">
    <property type="component" value="Unassembled WGS sequence"/>
</dbReference>
<dbReference type="InterPro" id="IPR011989">
    <property type="entry name" value="ARM-like"/>
</dbReference>
<dbReference type="SUPFAM" id="SSF48371">
    <property type="entry name" value="ARM repeat"/>
    <property type="match status" value="1"/>
</dbReference>
<keyword evidence="2" id="KW-1185">Reference proteome</keyword>